<dbReference type="HOGENOM" id="CLU_086034_4_3_0"/>
<dbReference type="PRINTS" id="PR01506">
    <property type="entry name" value="TATBPROTEIN"/>
</dbReference>
<gene>
    <name evidence="9" type="primary">tatA</name>
    <name evidence="11" type="ordered locus">Caka_1519</name>
</gene>
<evidence type="ECO:0000256" key="2">
    <source>
        <dbReference type="ARBA" id="ARBA00022448"/>
    </source>
</evidence>
<evidence type="ECO:0000256" key="5">
    <source>
        <dbReference type="ARBA" id="ARBA00022927"/>
    </source>
</evidence>
<evidence type="ECO:0000256" key="1">
    <source>
        <dbReference type="ARBA" id="ARBA00004162"/>
    </source>
</evidence>
<dbReference type="AlphaFoldDB" id="D5EJD9"/>
<dbReference type="eggNOG" id="COG1826">
    <property type="taxonomic scope" value="Bacteria"/>
</dbReference>
<sequence length="109" mass="12164">MHTLAFLQNLSSWELILIFLVVLLFFGAKRLPELFHSFGKSMREFKRATSDIEDDIRTAMETEEAPKKPTPAPKKVEATKVVEEEDAPAAETPTAEDKPASESDTEAKA</sequence>
<keyword evidence="4 9" id="KW-0812">Transmembrane</keyword>
<comment type="subcellular location">
    <subcellularLocation>
        <location evidence="9">Cell inner membrane</location>
        <topology evidence="9">Single-pass membrane protein</topology>
    </subcellularLocation>
    <subcellularLocation>
        <location evidence="1">Cell membrane</location>
        <topology evidence="1">Single-pass membrane protein</topology>
    </subcellularLocation>
</comment>
<dbReference type="Gene3D" id="1.20.5.3310">
    <property type="match status" value="1"/>
</dbReference>
<dbReference type="HAMAP" id="MF_00236">
    <property type="entry name" value="TatA_E"/>
    <property type="match status" value="1"/>
</dbReference>
<dbReference type="GO" id="GO:0043953">
    <property type="term" value="P:protein transport by the Tat complex"/>
    <property type="evidence" value="ECO:0007669"/>
    <property type="project" value="UniProtKB-UniRule"/>
</dbReference>
<keyword evidence="8 9" id="KW-0472">Membrane</keyword>
<feature type="compositionally biased region" description="Basic and acidic residues" evidence="10">
    <location>
        <begin position="95"/>
        <end position="109"/>
    </location>
</feature>
<organism evidence="11 12">
    <name type="scientific">Coraliomargarita akajimensis (strain DSM 45221 / IAM 15411 / JCM 23193 / KCTC 12865 / 04OKA010-24)</name>
    <dbReference type="NCBI Taxonomy" id="583355"/>
    <lineage>
        <taxon>Bacteria</taxon>
        <taxon>Pseudomonadati</taxon>
        <taxon>Verrucomicrobiota</taxon>
        <taxon>Opitutia</taxon>
        <taxon>Puniceicoccales</taxon>
        <taxon>Coraliomargaritaceae</taxon>
        <taxon>Coraliomargarita</taxon>
    </lineage>
</organism>
<dbReference type="RefSeq" id="WP_013043260.1">
    <property type="nucleotide sequence ID" value="NC_014008.1"/>
</dbReference>
<dbReference type="PANTHER" id="PTHR42982:SF1">
    <property type="entry name" value="SEC-INDEPENDENT PROTEIN TRANSLOCASE PROTEIN TATA"/>
    <property type="match status" value="1"/>
</dbReference>
<keyword evidence="3 9" id="KW-1003">Cell membrane</keyword>
<comment type="similarity">
    <text evidence="9">Belongs to the TatA/E family.</text>
</comment>
<dbReference type="Proteomes" id="UP000000925">
    <property type="component" value="Chromosome"/>
</dbReference>
<dbReference type="NCBIfam" id="TIGR01411">
    <property type="entry name" value="tatAE"/>
    <property type="match status" value="1"/>
</dbReference>
<evidence type="ECO:0000256" key="9">
    <source>
        <dbReference type="HAMAP-Rule" id="MF_00236"/>
    </source>
</evidence>
<dbReference type="STRING" id="583355.Caka_1519"/>
<evidence type="ECO:0000256" key="6">
    <source>
        <dbReference type="ARBA" id="ARBA00022989"/>
    </source>
</evidence>
<evidence type="ECO:0000256" key="8">
    <source>
        <dbReference type="ARBA" id="ARBA00023136"/>
    </source>
</evidence>
<evidence type="ECO:0000256" key="7">
    <source>
        <dbReference type="ARBA" id="ARBA00023010"/>
    </source>
</evidence>
<feature type="transmembrane region" description="Helical" evidence="9">
    <location>
        <begin position="6"/>
        <end position="26"/>
    </location>
</feature>
<keyword evidence="9" id="KW-0997">Cell inner membrane</keyword>
<keyword evidence="12" id="KW-1185">Reference proteome</keyword>
<dbReference type="OrthoDB" id="200340at2"/>
<keyword evidence="7 9" id="KW-0811">Translocation</keyword>
<dbReference type="KEGG" id="caa:Caka_1519"/>
<accession>D5EJD9</accession>
<evidence type="ECO:0000256" key="10">
    <source>
        <dbReference type="SAM" id="MobiDB-lite"/>
    </source>
</evidence>
<dbReference type="GO" id="GO:0008320">
    <property type="term" value="F:protein transmembrane transporter activity"/>
    <property type="evidence" value="ECO:0007669"/>
    <property type="project" value="UniProtKB-UniRule"/>
</dbReference>
<reference evidence="11 12" key="1">
    <citation type="journal article" date="2010" name="Stand. Genomic Sci.">
        <title>Complete genome sequence of Coraliomargarita akajimensis type strain (04OKA010-24).</title>
        <authorList>
            <person name="Mavromatis K."/>
            <person name="Abt B."/>
            <person name="Brambilla E."/>
            <person name="Lapidus A."/>
            <person name="Copeland A."/>
            <person name="Deshpande S."/>
            <person name="Nolan M."/>
            <person name="Lucas S."/>
            <person name="Tice H."/>
            <person name="Cheng J.F."/>
            <person name="Han C."/>
            <person name="Detter J.C."/>
            <person name="Woyke T."/>
            <person name="Goodwin L."/>
            <person name="Pitluck S."/>
            <person name="Held B."/>
            <person name="Brettin T."/>
            <person name="Tapia R."/>
            <person name="Ivanova N."/>
            <person name="Mikhailova N."/>
            <person name="Pati A."/>
            <person name="Liolios K."/>
            <person name="Chen A."/>
            <person name="Palaniappan K."/>
            <person name="Land M."/>
            <person name="Hauser L."/>
            <person name="Chang Y.J."/>
            <person name="Jeffries C.D."/>
            <person name="Rohde M."/>
            <person name="Goker M."/>
            <person name="Bristow J."/>
            <person name="Eisen J.A."/>
            <person name="Markowitz V."/>
            <person name="Hugenholtz P."/>
            <person name="Klenk H.P."/>
            <person name="Kyrpides N.C."/>
        </authorList>
    </citation>
    <scope>NUCLEOTIDE SEQUENCE [LARGE SCALE GENOMIC DNA]</scope>
    <source>
        <strain evidence="12">DSM 45221 / IAM 15411 / JCM 23193 / KCTC 12865</strain>
    </source>
</reference>
<dbReference type="GO" id="GO:0033281">
    <property type="term" value="C:TAT protein transport complex"/>
    <property type="evidence" value="ECO:0007669"/>
    <property type="project" value="UniProtKB-UniRule"/>
</dbReference>
<name>D5EJD9_CORAD</name>
<protein>
    <recommendedName>
        <fullName evidence="9">Sec-independent protein translocase protein TatA</fullName>
    </recommendedName>
</protein>
<dbReference type="PANTHER" id="PTHR42982">
    <property type="entry name" value="SEC-INDEPENDENT PROTEIN TRANSLOCASE PROTEIN TATA"/>
    <property type="match status" value="1"/>
</dbReference>
<dbReference type="Pfam" id="PF02416">
    <property type="entry name" value="TatA_B_E"/>
    <property type="match status" value="1"/>
</dbReference>
<feature type="region of interest" description="Disordered" evidence="10">
    <location>
        <begin position="60"/>
        <end position="109"/>
    </location>
</feature>
<keyword evidence="2 9" id="KW-0813">Transport</keyword>
<comment type="function">
    <text evidence="9">Part of the twin-arginine translocation (Tat) system that transports large folded proteins containing a characteristic twin-arginine motif in their signal peptide across membranes. TatA could form the protein-conducting channel of the Tat system.</text>
</comment>
<dbReference type="InterPro" id="IPR003369">
    <property type="entry name" value="TatA/B/E"/>
</dbReference>
<evidence type="ECO:0000256" key="3">
    <source>
        <dbReference type="ARBA" id="ARBA00022475"/>
    </source>
</evidence>
<evidence type="ECO:0000313" key="11">
    <source>
        <dbReference type="EMBL" id="ADE54538.1"/>
    </source>
</evidence>
<dbReference type="InterPro" id="IPR006312">
    <property type="entry name" value="TatA/E"/>
</dbReference>
<comment type="subunit">
    <text evidence="9">Forms a complex with TatC.</text>
</comment>
<proteinExistence type="inferred from homology"/>
<evidence type="ECO:0000313" key="12">
    <source>
        <dbReference type="Proteomes" id="UP000000925"/>
    </source>
</evidence>
<keyword evidence="5 9" id="KW-0653">Protein transport</keyword>
<dbReference type="EMBL" id="CP001998">
    <property type="protein sequence ID" value="ADE54538.1"/>
    <property type="molecule type" value="Genomic_DNA"/>
</dbReference>
<evidence type="ECO:0000256" key="4">
    <source>
        <dbReference type="ARBA" id="ARBA00022692"/>
    </source>
</evidence>
<keyword evidence="6 9" id="KW-1133">Transmembrane helix</keyword>